<feature type="signal peptide" evidence="2">
    <location>
        <begin position="1"/>
        <end position="26"/>
    </location>
</feature>
<feature type="compositionally biased region" description="Basic and acidic residues" evidence="1">
    <location>
        <begin position="52"/>
        <end position="62"/>
    </location>
</feature>
<sequence>MNKNKKIIASILLSLIILINGSSIFANENVSSEIEHSTDIAATNNKSNENVESDKKEDEQKKDKCYQNCRY</sequence>
<gene>
    <name evidence="3" type="ORF">HLB29_01585</name>
</gene>
<keyword evidence="4" id="KW-1185">Reference proteome</keyword>
<dbReference type="EMBL" id="JABGBW010000001">
    <property type="protein sequence ID" value="MBC2575376.1"/>
    <property type="molecule type" value="Genomic_DNA"/>
</dbReference>
<accession>A0ABR6TIX6</accession>
<reference evidence="3 4" key="1">
    <citation type="submission" date="2020-05" db="EMBL/GenBank/DDBJ databases">
        <title>Draft genome of xy-202 and genomic insight in genome of the genus Peptostreptococcus.</title>
        <authorList>
            <person name="Zhang Z."/>
        </authorList>
    </citation>
    <scope>NUCLEOTIDE SEQUENCE [LARGE SCALE GENOMIC DNA]</scope>
    <source>
        <strain evidence="3 4">DSM 27025</strain>
    </source>
</reference>
<evidence type="ECO:0000256" key="2">
    <source>
        <dbReference type="SAM" id="SignalP"/>
    </source>
</evidence>
<dbReference type="Proteomes" id="UP000713904">
    <property type="component" value="Unassembled WGS sequence"/>
</dbReference>
<evidence type="ECO:0000256" key="1">
    <source>
        <dbReference type="SAM" id="MobiDB-lite"/>
    </source>
</evidence>
<dbReference type="RefSeq" id="WP_185623407.1">
    <property type="nucleotide sequence ID" value="NZ_JABGBW010000001.1"/>
</dbReference>
<organism evidence="3 4">
    <name type="scientific">Peptostreptococcus canis</name>
    <dbReference type="NCBI Taxonomy" id="1159213"/>
    <lineage>
        <taxon>Bacteria</taxon>
        <taxon>Bacillati</taxon>
        <taxon>Bacillota</taxon>
        <taxon>Clostridia</taxon>
        <taxon>Peptostreptococcales</taxon>
        <taxon>Peptostreptococcaceae</taxon>
        <taxon>Peptostreptococcus</taxon>
    </lineage>
</organism>
<protein>
    <submittedName>
        <fullName evidence="3">Uncharacterized protein</fullName>
    </submittedName>
</protein>
<evidence type="ECO:0000313" key="4">
    <source>
        <dbReference type="Proteomes" id="UP000713904"/>
    </source>
</evidence>
<proteinExistence type="predicted"/>
<feature type="compositionally biased region" description="Polar residues" evidence="1">
    <location>
        <begin position="40"/>
        <end position="50"/>
    </location>
</feature>
<evidence type="ECO:0000313" key="3">
    <source>
        <dbReference type="EMBL" id="MBC2575376.1"/>
    </source>
</evidence>
<keyword evidence="2" id="KW-0732">Signal</keyword>
<feature type="chain" id="PRO_5045991952" evidence="2">
    <location>
        <begin position="27"/>
        <end position="71"/>
    </location>
</feature>
<feature type="region of interest" description="Disordered" evidence="1">
    <location>
        <begin position="38"/>
        <end position="62"/>
    </location>
</feature>
<comment type="caution">
    <text evidence="3">The sequence shown here is derived from an EMBL/GenBank/DDBJ whole genome shotgun (WGS) entry which is preliminary data.</text>
</comment>
<name>A0ABR6TIX6_9FIRM</name>